<feature type="binding site" evidence="7">
    <location>
        <position position="167"/>
    </location>
    <ligand>
        <name>substrate</name>
    </ligand>
</feature>
<comment type="similarity">
    <text evidence="7">Belongs to the MetA family.</text>
</comment>
<comment type="function">
    <text evidence="7">Transfers a succinyl group from succinyl-CoA to L-homoserine, forming succinyl-L-homoserine.</text>
</comment>
<accession>C5WDP8</accession>
<dbReference type="InterPro" id="IPR029062">
    <property type="entry name" value="Class_I_gatase-like"/>
</dbReference>
<feature type="binding site" evidence="7">
    <location>
        <position position="254"/>
    </location>
    <ligand>
        <name>substrate</name>
    </ligand>
</feature>
<dbReference type="EMBL" id="AP010872">
    <property type="protein sequence ID" value="BAH83454.1"/>
    <property type="molecule type" value="Genomic_DNA"/>
</dbReference>
<feature type="binding site" evidence="7">
    <location>
        <position position="197"/>
    </location>
    <ligand>
        <name>substrate</name>
    </ligand>
</feature>
<feature type="active site" evidence="7">
    <location>
        <position position="242"/>
    </location>
</feature>
<dbReference type="FunFam" id="3.40.50.880:FF:000004">
    <property type="entry name" value="Homoserine O-succinyltransferase"/>
    <property type="match status" value="1"/>
</dbReference>
<dbReference type="KEGG" id="icp:ICMP_622"/>
<dbReference type="PANTHER" id="PTHR20919">
    <property type="entry name" value="HOMOSERINE O-SUCCINYLTRANSFERASE"/>
    <property type="match status" value="1"/>
</dbReference>
<feature type="active site" description="Proton acceptor" evidence="7">
    <location>
        <position position="240"/>
    </location>
</feature>
<keyword evidence="5 7" id="KW-0486">Methionine biosynthesis</keyword>
<keyword evidence="6 7" id="KW-0012">Acyltransferase</keyword>
<sequence length="311" mass="36764">MRISMPIRISDELPAVQFLRKEKIFIMTYSHSNMYEIRPLRILLLNLMPKKIDTETQILRLLSNSSLQIDIQLLRVDKRESRHTSMHHLNSFYCTFEDIQYQQFDGMIVTGAPLGLLDFNNIAYWQQIKYIIEWAKEHITSTLFICWAVQAALNIFYKLPKETRKNKLFGVYEHHLVHSSYTPLTRGFDDNFLVPHSRYAEFPSHRIFNSTDLELLAESEITGAYLIASRDKRLVFVTGHPEYDAMTLKNEYYRDNIAGLKTSIPVNYFPNDDPQLTPYVTWRSHGNMLFSNWLNYYVYQITPYDLDEVHL</sequence>
<dbReference type="GO" id="GO:0004414">
    <property type="term" value="F:homoserine O-acetyltransferase activity"/>
    <property type="evidence" value="ECO:0007669"/>
    <property type="project" value="UniProtKB-UniRule"/>
</dbReference>
<comment type="caution">
    <text evidence="7">Lacks conserved residue(s) required for the propagation of feature annotation.</text>
</comment>
<dbReference type="CDD" id="cd03131">
    <property type="entry name" value="GATase1_HTS"/>
    <property type="match status" value="1"/>
</dbReference>
<dbReference type="EC" id="2.3.1.46" evidence="7"/>
<dbReference type="GO" id="GO:0008899">
    <property type="term" value="F:homoserine O-succinyltransferase activity"/>
    <property type="evidence" value="ECO:0007669"/>
    <property type="project" value="UniProtKB-EC"/>
</dbReference>
<keyword evidence="3 7" id="KW-0028">Amino-acid biosynthesis</keyword>
<evidence type="ECO:0000256" key="7">
    <source>
        <dbReference type="HAMAP-Rule" id="MF_00295"/>
    </source>
</evidence>
<dbReference type="InterPro" id="IPR005697">
    <property type="entry name" value="HST_MetA"/>
</dbReference>
<organism evidence="9 10">
    <name type="scientific">Candidatus Ishikawaella capsulata Mpkobe</name>
    <dbReference type="NCBI Taxonomy" id="476281"/>
    <lineage>
        <taxon>Bacteria</taxon>
        <taxon>Pseudomonadati</taxon>
        <taxon>Pseudomonadota</taxon>
        <taxon>Gammaproteobacteria</taxon>
        <taxon>Enterobacterales</taxon>
        <taxon>Enterobacteriaceae</taxon>
        <taxon>Candidatus Ishikawella</taxon>
    </lineage>
</organism>
<evidence type="ECO:0000256" key="8">
    <source>
        <dbReference type="PIRSR" id="PIRSR000450-1"/>
    </source>
</evidence>
<dbReference type="HOGENOM" id="CLU_057851_0_1_6"/>
<dbReference type="HAMAP" id="MF_00295">
    <property type="entry name" value="MetA_acyltransf"/>
    <property type="match status" value="1"/>
</dbReference>
<evidence type="ECO:0000256" key="5">
    <source>
        <dbReference type="ARBA" id="ARBA00023167"/>
    </source>
</evidence>
<protein>
    <recommendedName>
        <fullName evidence="7">Homoserine O-succinyltransferase</fullName>
        <shortName evidence="7">HST</shortName>
        <ecNumber evidence="7">2.3.1.46</ecNumber>
    </recommendedName>
    <alternativeName>
        <fullName evidence="7">Homoserine transsuccinylase</fullName>
        <shortName evidence="7">HTS</shortName>
    </alternativeName>
</protein>
<feature type="site" description="Important for acyl-CoA specificity" evidence="7">
    <location>
        <position position="115"/>
    </location>
</feature>
<keyword evidence="2 7" id="KW-0963">Cytoplasm</keyword>
<evidence type="ECO:0000313" key="10">
    <source>
        <dbReference type="Proteomes" id="UP000061704"/>
    </source>
</evidence>
<dbReference type="STRING" id="476281.ICMP_622"/>
<evidence type="ECO:0000256" key="4">
    <source>
        <dbReference type="ARBA" id="ARBA00022679"/>
    </source>
</evidence>
<comment type="catalytic activity">
    <reaction evidence="7">
        <text>L-homoserine + succinyl-CoA = O-succinyl-L-homoserine + CoA</text>
        <dbReference type="Rhea" id="RHEA:22008"/>
        <dbReference type="ChEBI" id="CHEBI:57287"/>
        <dbReference type="ChEBI" id="CHEBI:57292"/>
        <dbReference type="ChEBI" id="CHEBI:57476"/>
        <dbReference type="ChEBI" id="CHEBI:57661"/>
        <dbReference type="EC" id="2.3.1.46"/>
    </reaction>
</comment>
<dbReference type="SUPFAM" id="SSF52317">
    <property type="entry name" value="Class I glutamine amidotransferase-like"/>
    <property type="match status" value="1"/>
</dbReference>
<dbReference type="PIRSF" id="PIRSF000450">
    <property type="entry name" value="H_ser_succinyltr"/>
    <property type="match status" value="1"/>
</dbReference>
<evidence type="ECO:0000256" key="3">
    <source>
        <dbReference type="ARBA" id="ARBA00022605"/>
    </source>
</evidence>
<dbReference type="Gene3D" id="3.40.50.880">
    <property type="match status" value="1"/>
</dbReference>
<dbReference type="UniPathway" id="UPA00051">
    <property type="reaction ID" value="UER00075"/>
</dbReference>
<evidence type="ECO:0000256" key="1">
    <source>
        <dbReference type="ARBA" id="ARBA00004496"/>
    </source>
</evidence>
<proteinExistence type="inferred from homology"/>
<gene>
    <name evidence="9" type="primary">metA</name>
    <name evidence="7" type="synonym">metAS</name>
    <name evidence="9" type="ORF">ICMP_622</name>
</gene>
<evidence type="ECO:0000256" key="6">
    <source>
        <dbReference type="ARBA" id="ARBA00023315"/>
    </source>
</evidence>
<dbReference type="Pfam" id="PF04204">
    <property type="entry name" value="HTS"/>
    <property type="match status" value="1"/>
</dbReference>
<dbReference type="InterPro" id="IPR033752">
    <property type="entry name" value="MetA_family"/>
</dbReference>
<reference evidence="9 10" key="1">
    <citation type="journal article" date="2011" name="Genome Biol. Evol.">
        <title>Reductive evolution of bacterial genome in insect gut environment.</title>
        <authorList>
            <person name="Nikoh N."/>
            <person name="Hosokawa T."/>
            <person name="Ohshima K."/>
            <person name="Hattori M."/>
            <person name="Fukatsu T."/>
        </authorList>
    </citation>
    <scope>NUCLEOTIDE SEQUENCE [LARGE SCALE GENOMIC DNA]</scope>
    <source>
        <strain evidence="9 10">Mpkobe</strain>
    </source>
</reference>
<name>C5WDP8_9ENTR</name>
<dbReference type="PANTHER" id="PTHR20919:SF0">
    <property type="entry name" value="HOMOSERINE O-SUCCINYLTRANSFERASE"/>
    <property type="match status" value="1"/>
</dbReference>
<dbReference type="NCBIfam" id="TIGR01001">
    <property type="entry name" value="metA"/>
    <property type="match status" value="1"/>
</dbReference>
<dbReference type="Proteomes" id="UP000061704">
    <property type="component" value="Chromosome"/>
</dbReference>
<dbReference type="GO" id="GO:0019281">
    <property type="term" value="P:L-methionine biosynthetic process from homoserine via O-succinyl-L-homoserine and cystathionine"/>
    <property type="evidence" value="ECO:0007669"/>
    <property type="project" value="InterPro"/>
</dbReference>
<feature type="active site" description="Acyl-thioester intermediate" evidence="7 8">
    <location>
        <position position="146"/>
    </location>
</feature>
<keyword evidence="10" id="KW-1185">Reference proteome</keyword>
<evidence type="ECO:0000256" key="2">
    <source>
        <dbReference type="ARBA" id="ARBA00022490"/>
    </source>
</evidence>
<evidence type="ECO:0000313" key="9">
    <source>
        <dbReference type="EMBL" id="BAH83454.1"/>
    </source>
</evidence>
<comment type="subcellular location">
    <subcellularLocation>
        <location evidence="1 7">Cytoplasm</location>
    </subcellularLocation>
</comment>
<dbReference type="GO" id="GO:0005737">
    <property type="term" value="C:cytoplasm"/>
    <property type="evidence" value="ECO:0007669"/>
    <property type="project" value="UniProtKB-SubCell"/>
</dbReference>
<comment type="pathway">
    <text evidence="7">Amino-acid biosynthesis; L-methionine biosynthesis via de novo pathway; O-succinyl-L-homoserine from L-homoserine: step 1/1.</text>
</comment>
<feature type="site" description="Important for substrate specificity" evidence="7">
    <location>
        <position position="197"/>
    </location>
</feature>
<keyword evidence="4 7" id="KW-0808">Transferase</keyword>
<dbReference type="AlphaFoldDB" id="C5WDP8"/>